<dbReference type="PROSITE" id="PS51898">
    <property type="entry name" value="TYR_RECOMBINASE"/>
    <property type="match status" value="1"/>
</dbReference>
<feature type="domain" description="Core-binding (CB)" evidence="7">
    <location>
        <begin position="69"/>
        <end position="152"/>
    </location>
</feature>
<dbReference type="RefSeq" id="WP_183467515.1">
    <property type="nucleotide sequence ID" value="NZ_JACHVU010000003.1"/>
</dbReference>
<dbReference type="PANTHER" id="PTHR30629:SF2">
    <property type="entry name" value="PROPHAGE INTEGRASE INTS-RELATED"/>
    <property type="match status" value="1"/>
</dbReference>
<feature type="domain" description="Tyr recombinase" evidence="6">
    <location>
        <begin position="174"/>
        <end position="361"/>
    </location>
</feature>
<keyword evidence="3 5" id="KW-0238">DNA-binding</keyword>
<dbReference type="InterPro" id="IPR010998">
    <property type="entry name" value="Integrase_recombinase_N"/>
</dbReference>
<dbReference type="InterPro" id="IPR004107">
    <property type="entry name" value="Integrase_SAM-like_N"/>
</dbReference>
<dbReference type="SUPFAM" id="SSF56349">
    <property type="entry name" value="DNA breaking-rejoining enzymes"/>
    <property type="match status" value="1"/>
</dbReference>
<dbReference type="Proteomes" id="UP000550501">
    <property type="component" value="Unassembled WGS sequence"/>
</dbReference>
<evidence type="ECO:0000313" key="9">
    <source>
        <dbReference type="Proteomes" id="UP000550501"/>
    </source>
</evidence>
<name>A0A839Q2A2_MYCIR</name>
<dbReference type="Gene3D" id="1.10.150.130">
    <property type="match status" value="1"/>
</dbReference>
<dbReference type="InterPro" id="IPR058717">
    <property type="entry name" value="Phage_L5_Integrase_N"/>
</dbReference>
<organism evidence="8 9">
    <name type="scientific">Mycolicibacterium iranicum</name>
    <name type="common">Mycobacterium iranicum</name>
    <dbReference type="NCBI Taxonomy" id="912594"/>
    <lineage>
        <taxon>Bacteria</taxon>
        <taxon>Bacillati</taxon>
        <taxon>Actinomycetota</taxon>
        <taxon>Actinomycetes</taxon>
        <taxon>Mycobacteriales</taxon>
        <taxon>Mycobacteriaceae</taxon>
        <taxon>Mycolicibacterium</taxon>
    </lineage>
</organism>
<reference evidence="8 9" key="1">
    <citation type="submission" date="2020-08" db="EMBL/GenBank/DDBJ databases">
        <title>The Agave Microbiome: Exploring the role of microbial communities in plant adaptations to desert environments.</title>
        <authorList>
            <person name="Partida-Martinez L.P."/>
        </authorList>
    </citation>
    <scope>NUCLEOTIDE SEQUENCE [LARGE SCALE GENOMIC DNA]</scope>
    <source>
        <strain evidence="8 9">AT2.18</strain>
    </source>
</reference>
<evidence type="ECO:0000256" key="5">
    <source>
        <dbReference type="PROSITE-ProRule" id="PRU01248"/>
    </source>
</evidence>
<evidence type="ECO:0000256" key="3">
    <source>
        <dbReference type="ARBA" id="ARBA00023125"/>
    </source>
</evidence>
<dbReference type="InterPro" id="IPR011010">
    <property type="entry name" value="DNA_brk_join_enz"/>
</dbReference>
<gene>
    <name evidence="8" type="ORF">FHR72_001728</name>
</gene>
<comment type="similarity">
    <text evidence="1">Belongs to the 'phage' integrase family.</text>
</comment>
<proteinExistence type="inferred from homology"/>
<dbReference type="InterPro" id="IPR013762">
    <property type="entry name" value="Integrase-like_cat_sf"/>
</dbReference>
<keyword evidence="4" id="KW-0233">DNA recombination</keyword>
<dbReference type="PANTHER" id="PTHR30629">
    <property type="entry name" value="PROPHAGE INTEGRASE"/>
    <property type="match status" value="1"/>
</dbReference>
<dbReference type="AlphaFoldDB" id="A0A839Q2A2"/>
<evidence type="ECO:0000259" key="7">
    <source>
        <dbReference type="PROSITE" id="PS51900"/>
    </source>
</evidence>
<evidence type="ECO:0000256" key="4">
    <source>
        <dbReference type="ARBA" id="ARBA00023172"/>
    </source>
</evidence>
<protein>
    <submittedName>
        <fullName evidence="8">Integrase</fullName>
    </submittedName>
</protein>
<dbReference type="Pfam" id="PF00589">
    <property type="entry name" value="Phage_integrase"/>
    <property type="match status" value="1"/>
</dbReference>
<evidence type="ECO:0000259" key="6">
    <source>
        <dbReference type="PROSITE" id="PS51898"/>
    </source>
</evidence>
<evidence type="ECO:0000313" key="8">
    <source>
        <dbReference type="EMBL" id="MBB2990260.1"/>
    </source>
</evidence>
<evidence type="ECO:0000256" key="1">
    <source>
        <dbReference type="ARBA" id="ARBA00008857"/>
    </source>
</evidence>
<accession>A0A839Q2A2</accession>
<dbReference type="PROSITE" id="PS51900">
    <property type="entry name" value="CB"/>
    <property type="match status" value="1"/>
</dbReference>
<keyword evidence="2" id="KW-0229">DNA integration</keyword>
<dbReference type="InterPro" id="IPR050808">
    <property type="entry name" value="Phage_Integrase"/>
</dbReference>
<dbReference type="GO" id="GO:0015074">
    <property type="term" value="P:DNA integration"/>
    <property type="evidence" value="ECO:0007669"/>
    <property type="project" value="UniProtKB-KW"/>
</dbReference>
<dbReference type="GO" id="GO:0003677">
    <property type="term" value="F:DNA binding"/>
    <property type="evidence" value="ECO:0007669"/>
    <property type="project" value="UniProtKB-UniRule"/>
</dbReference>
<dbReference type="Pfam" id="PF26003">
    <property type="entry name" value="Integrase_N_phage"/>
    <property type="match status" value="1"/>
</dbReference>
<dbReference type="GO" id="GO:0006310">
    <property type="term" value="P:DNA recombination"/>
    <property type="evidence" value="ECO:0007669"/>
    <property type="project" value="UniProtKB-KW"/>
</dbReference>
<evidence type="ECO:0000256" key="2">
    <source>
        <dbReference type="ARBA" id="ARBA00022908"/>
    </source>
</evidence>
<dbReference type="CDD" id="cd01189">
    <property type="entry name" value="INT_ICEBs1_C_like"/>
    <property type="match status" value="1"/>
</dbReference>
<sequence>MARKRSFATIEQLPSKRWRVKYTAPDGIRRAAPHTFGNKLTAEAWVVDMRRKIDKDQWDATDDDPREAITFGAYAARWLENRQVAGRPIKARTREHYDAILDDHLLDAFGHRQLAAIKPSDVRDWYAKTLTDKPTMRSHAYSLLRTIMASAVNEELIDANPARIVGAGRAKRVHKIRPASIEELGTLTAAMPDRLRLMVTLASWCALRFGETVELRRGDIDLSQEVIRIRRAAVRTKGAYSITTPKSDAGVRDVAIPPHIIPLIEAHLAKHVGSKRDSLIFPTDNGGHLQPSTLYRHWYKARTAANREDLRWHDLRHSGAVIAAVSGATLAELMARLGHSTPQAAMRYQHAAAGRDREVAALMSKLADVAP</sequence>
<keyword evidence="9" id="KW-1185">Reference proteome</keyword>
<dbReference type="InterPro" id="IPR044068">
    <property type="entry name" value="CB"/>
</dbReference>
<dbReference type="Pfam" id="PF14659">
    <property type="entry name" value="Phage_int_SAM_3"/>
    <property type="match status" value="1"/>
</dbReference>
<comment type="caution">
    <text evidence="8">The sequence shown here is derived from an EMBL/GenBank/DDBJ whole genome shotgun (WGS) entry which is preliminary data.</text>
</comment>
<dbReference type="InterPro" id="IPR002104">
    <property type="entry name" value="Integrase_catalytic"/>
</dbReference>
<dbReference type="Gene3D" id="1.10.443.10">
    <property type="entry name" value="Intergrase catalytic core"/>
    <property type="match status" value="1"/>
</dbReference>
<dbReference type="EMBL" id="JACHVU010000003">
    <property type="protein sequence ID" value="MBB2990260.1"/>
    <property type="molecule type" value="Genomic_DNA"/>
</dbReference>